<feature type="transmembrane region" description="Helical" evidence="1">
    <location>
        <begin position="42"/>
        <end position="69"/>
    </location>
</feature>
<dbReference type="EMBL" id="LUCH01002001">
    <property type="protein sequence ID" value="KAF5402143.1"/>
    <property type="molecule type" value="Genomic_DNA"/>
</dbReference>
<dbReference type="Proteomes" id="UP000748531">
    <property type="component" value="Unassembled WGS sequence"/>
</dbReference>
<evidence type="ECO:0000256" key="1">
    <source>
        <dbReference type="SAM" id="Phobius"/>
    </source>
</evidence>
<evidence type="ECO:0000256" key="2">
    <source>
        <dbReference type="SAM" id="SignalP"/>
    </source>
</evidence>
<protein>
    <submittedName>
        <fullName evidence="3">Uncharacterized protein</fullName>
    </submittedName>
</protein>
<keyword evidence="1" id="KW-1133">Transmembrane helix</keyword>
<evidence type="ECO:0000313" key="4">
    <source>
        <dbReference type="Proteomes" id="UP000748531"/>
    </source>
</evidence>
<evidence type="ECO:0000313" key="3">
    <source>
        <dbReference type="EMBL" id="KAF5402143.1"/>
    </source>
</evidence>
<keyword evidence="1" id="KW-0472">Membrane</keyword>
<organism evidence="3 4">
    <name type="scientific">Paragonimus heterotremus</name>
    <dbReference type="NCBI Taxonomy" id="100268"/>
    <lineage>
        <taxon>Eukaryota</taxon>
        <taxon>Metazoa</taxon>
        <taxon>Spiralia</taxon>
        <taxon>Lophotrochozoa</taxon>
        <taxon>Platyhelminthes</taxon>
        <taxon>Trematoda</taxon>
        <taxon>Digenea</taxon>
        <taxon>Plagiorchiida</taxon>
        <taxon>Troglotremata</taxon>
        <taxon>Troglotrematidae</taxon>
        <taxon>Paragonimus</taxon>
    </lineage>
</organism>
<comment type="caution">
    <text evidence="3">The sequence shown here is derived from an EMBL/GenBank/DDBJ whole genome shotgun (WGS) entry which is preliminary data.</text>
</comment>
<keyword evidence="4" id="KW-1185">Reference proteome</keyword>
<name>A0A8J4WHE8_9TREM</name>
<proteinExistence type="predicted"/>
<feature type="chain" id="PRO_5035313459" evidence="2">
    <location>
        <begin position="19"/>
        <end position="79"/>
    </location>
</feature>
<reference evidence="3" key="1">
    <citation type="submission" date="2019-05" db="EMBL/GenBank/DDBJ databases">
        <title>Annotation for the trematode Paragonimus heterotremus.</title>
        <authorList>
            <person name="Choi Y.-J."/>
        </authorList>
    </citation>
    <scope>NUCLEOTIDE SEQUENCE</scope>
    <source>
        <strain evidence="3">LC</strain>
    </source>
</reference>
<accession>A0A8J4WHE8</accession>
<dbReference type="OrthoDB" id="6264453at2759"/>
<keyword evidence="2" id="KW-0732">Signal</keyword>
<feature type="signal peptide" evidence="2">
    <location>
        <begin position="1"/>
        <end position="18"/>
    </location>
</feature>
<keyword evidence="1" id="KW-0812">Transmembrane</keyword>
<dbReference type="AlphaFoldDB" id="A0A8J4WHE8"/>
<gene>
    <name evidence="3" type="ORF">PHET_04627</name>
</gene>
<sequence length="79" mass="8944">MLSCVFVFLWSCTLLVHSTTLEQGLKNPSKYIHYELAPYSIWVHGAIALSIMYGTLTSFILFVHFVVYVSGSKRGRRSA</sequence>